<protein>
    <recommendedName>
        <fullName evidence="8 9">Mannose-P-dolichol utilization defect 1 protein homolog</fullName>
    </recommendedName>
</protein>
<dbReference type="InterPro" id="IPR016817">
    <property type="entry name" value="MannP-dilichol_defect-1"/>
</dbReference>
<evidence type="ECO:0000256" key="2">
    <source>
        <dbReference type="ARBA" id="ARBA00022448"/>
    </source>
</evidence>
<dbReference type="SMART" id="SM00679">
    <property type="entry name" value="CTNS"/>
    <property type="match status" value="2"/>
</dbReference>
<evidence type="ECO:0000313" key="11">
    <source>
        <dbReference type="EMBL" id="ROT75962.1"/>
    </source>
</evidence>
<dbReference type="GO" id="GO:0009312">
    <property type="term" value="P:oligosaccharide biosynthetic process"/>
    <property type="evidence" value="ECO:0007669"/>
    <property type="project" value="TreeGrafter"/>
</dbReference>
<evidence type="ECO:0000256" key="9">
    <source>
        <dbReference type="PIRNR" id="PIRNR023381"/>
    </source>
</evidence>
<feature type="transmembrane region" description="Helical" evidence="10">
    <location>
        <begin position="33"/>
        <end position="54"/>
    </location>
</feature>
<comment type="caution">
    <text evidence="11">The sequence shown here is derived from an EMBL/GenBank/DDBJ whole genome shotgun (WGS) entry which is preliminary data.</text>
</comment>
<dbReference type="Pfam" id="PF04193">
    <property type="entry name" value="PQ-loop"/>
    <property type="match status" value="2"/>
</dbReference>
<evidence type="ECO:0000256" key="8">
    <source>
        <dbReference type="ARBA" id="ARBA00067517"/>
    </source>
</evidence>
<dbReference type="PANTHER" id="PTHR12226:SF2">
    <property type="entry name" value="MANNOSE-P-DOLICHOL UTILIZATION DEFECT 1 PROTEIN"/>
    <property type="match status" value="1"/>
</dbReference>
<keyword evidence="12" id="KW-1185">Reference proteome</keyword>
<evidence type="ECO:0000256" key="7">
    <source>
        <dbReference type="ARBA" id="ARBA00038475"/>
    </source>
</evidence>
<dbReference type="FunFam" id="1.20.1280.290:FF:000006">
    <property type="entry name" value="mannose-P-dolichol utilization defect 1 protein"/>
    <property type="match status" value="1"/>
</dbReference>
<dbReference type="Gene3D" id="1.20.1280.290">
    <property type="match status" value="2"/>
</dbReference>
<comment type="similarity">
    <text evidence="7 9">Belongs to the MPDU1 (TC 2.A.43.3) family.</text>
</comment>
<feature type="transmembrane region" description="Helical" evidence="10">
    <location>
        <begin position="178"/>
        <end position="197"/>
    </location>
</feature>
<keyword evidence="6 9" id="KW-0472">Membrane</keyword>
<reference evidence="11 12" key="1">
    <citation type="submission" date="2018-04" db="EMBL/GenBank/DDBJ databases">
        <authorList>
            <person name="Zhang X."/>
            <person name="Yuan J."/>
            <person name="Li F."/>
            <person name="Xiang J."/>
        </authorList>
    </citation>
    <scope>NUCLEOTIDE SEQUENCE [LARGE SCALE GENOMIC DNA]</scope>
    <source>
        <tissue evidence="11">Muscle</tissue>
    </source>
</reference>
<dbReference type="OrthoDB" id="271506at2759"/>
<evidence type="ECO:0000313" key="12">
    <source>
        <dbReference type="Proteomes" id="UP000283509"/>
    </source>
</evidence>
<reference evidence="11 12" key="2">
    <citation type="submission" date="2019-01" db="EMBL/GenBank/DDBJ databases">
        <title>The decoding of complex shrimp genome reveals the adaptation for benthos swimmer, frequently molting mechanism and breeding impact on genome.</title>
        <authorList>
            <person name="Sun Y."/>
            <person name="Gao Y."/>
            <person name="Yu Y."/>
        </authorList>
    </citation>
    <scope>NUCLEOTIDE SEQUENCE [LARGE SCALE GENOMIC DNA]</scope>
    <source>
        <tissue evidence="11">Muscle</tissue>
    </source>
</reference>
<feature type="transmembrane region" description="Helical" evidence="10">
    <location>
        <begin position="209"/>
        <end position="230"/>
    </location>
</feature>
<feature type="transmembrane region" description="Helical" evidence="10">
    <location>
        <begin position="66"/>
        <end position="89"/>
    </location>
</feature>
<organism evidence="11 12">
    <name type="scientific">Penaeus vannamei</name>
    <name type="common">Whiteleg shrimp</name>
    <name type="synonym">Litopenaeus vannamei</name>
    <dbReference type="NCBI Taxonomy" id="6689"/>
    <lineage>
        <taxon>Eukaryota</taxon>
        <taxon>Metazoa</taxon>
        <taxon>Ecdysozoa</taxon>
        <taxon>Arthropoda</taxon>
        <taxon>Crustacea</taxon>
        <taxon>Multicrustacea</taxon>
        <taxon>Malacostraca</taxon>
        <taxon>Eumalacostraca</taxon>
        <taxon>Eucarida</taxon>
        <taxon>Decapoda</taxon>
        <taxon>Dendrobranchiata</taxon>
        <taxon>Penaeoidea</taxon>
        <taxon>Penaeidae</taxon>
        <taxon>Penaeus</taxon>
    </lineage>
</organism>
<dbReference type="EMBL" id="QCYY01001706">
    <property type="protein sequence ID" value="ROT75962.1"/>
    <property type="molecule type" value="Genomic_DNA"/>
</dbReference>
<proteinExistence type="inferred from homology"/>
<dbReference type="AlphaFoldDB" id="A0A3R7P5G3"/>
<accession>A0A3R7P5G3</accession>
<dbReference type="InterPro" id="IPR006603">
    <property type="entry name" value="PQ-loop_rpt"/>
</dbReference>
<evidence type="ECO:0000256" key="10">
    <source>
        <dbReference type="SAM" id="Phobius"/>
    </source>
</evidence>
<dbReference type="GO" id="GO:0016020">
    <property type="term" value="C:membrane"/>
    <property type="evidence" value="ECO:0007669"/>
    <property type="project" value="UniProtKB-SubCell"/>
</dbReference>
<feature type="transmembrane region" description="Helical" evidence="10">
    <location>
        <begin position="150"/>
        <end position="166"/>
    </location>
</feature>
<keyword evidence="3 9" id="KW-0812">Transmembrane</keyword>
<evidence type="ECO:0000256" key="4">
    <source>
        <dbReference type="ARBA" id="ARBA00022737"/>
    </source>
</evidence>
<keyword evidence="5 9" id="KW-1133">Transmembrane helix</keyword>
<dbReference type="PIRSF" id="PIRSF023381">
    <property type="entry name" value="MannP-dilichol_defect-1p"/>
    <property type="match status" value="1"/>
</dbReference>
<keyword evidence="2" id="KW-0813">Transport</keyword>
<gene>
    <name evidence="11" type="ORF">C7M84_005478</name>
</gene>
<evidence type="ECO:0000256" key="3">
    <source>
        <dbReference type="ARBA" id="ARBA00022692"/>
    </source>
</evidence>
<dbReference type="STRING" id="6689.A0A3R7P5G3"/>
<dbReference type="Proteomes" id="UP000283509">
    <property type="component" value="Unassembled WGS sequence"/>
</dbReference>
<evidence type="ECO:0000256" key="6">
    <source>
        <dbReference type="ARBA" id="ARBA00023136"/>
    </source>
</evidence>
<comment type="subcellular location">
    <subcellularLocation>
        <location evidence="1 9">Membrane</location>
        <topology evidence="1 9">Multi-pass membrane protein</topology>
    </subcellularLocation>
</comment>
<keyword evidence="4" id="KW-0677">Repeat</keyword>
<dbReference type="PANTHER" id="PTHR12226">
    <property type="entry name" value="MANNOSE-P-DOLICHOL UTILIZATION DEFECT 1 LEC35 -RELATED"/>
    <property type="match status" value="1"/>
</dbReference>
<sequence>MAELFRNLTLLLMTEKCFDKFFMENEFLDGPCLAALLSTCLGYGITVGAMMVKLPQIIKIMVAKSGEGISVVGTSLELLAAMITTSYNFLKAHAFSSYGDSYFITLQNSIIGFLVYYYSSSAVPAVFYLTAALSTTALLCYGMVPLNLLWYLQAMNIPMVFAGKMVQAVSNYKNGSTGQLSVVTVCLLFFGSASRIFTSIQDTGDQVMIIQYCVATLANFILLAQIYIYWDVPAAKKGGRKKDRSGNKKKQQ</sequence>
<evidence type="ECO:0000256" key="5">
    <source>
        <dbReference type="ARBA" id="ARBA00022989"/>
    </source>
</evidence>
<evidence type="ECO:0000256" key="1">
    <source>
        <dbReference type="ARBA" id="ARBA00004141"/>
    </source>
</evidence>
<name>A0A3R7P5G3_PENVA</name>